<dbReference type="GO" id="GO:1990380">
    <property type="term" value="F:K48-linked deubiquitinase activity"/>
    <property type="evidence" value="ECO:0007669"/>
    <property type="project" value="InterPro"/>
</dbReference>
<dbReference type="SMART" id="SM00717">
    <property type="entry name" value="SANT"/>
    <property type="match status" value="1"/>
</dbReference>
<reference evidence="5 6" key="1">
    <citation type="submission" date="2018-01" db="EMBL/GenBank/DDBJ databases">
        <title>Draft genome of the strawberry crown rot pathogen Phytophthora cactorum.</title>
        <authorList>
            <person name="Armitage A.D."/>
            <person name="Lysoe E."/>
            <person name="Nellist C.F."/>
            <person name="Harrison R.J."/>
            <person name="Brurberg M.B."/>
        </authorList>
    </citation>
    <scope>NUCLEOTIDE SEQUENCE [LARGE SCALE GENOMIC DNA]</scope>
    <source>
        <strain evidence="5 6">10300</strain>
    </source>
</reference>
<sequence length="650" mass="70871">MPKNSGEKEDAAADVTRQAELVVLDCLKSWNCPRALDAFMEKSSASHASAIASERFSNDIKAKKKAAKGRMSLLEYLVSNIGDKGASSSTSRQRSSSGTKDGEAESGAEWTKEEVSALKKAIKKTSSLEDKNARWKEIAVLVGNGKTKKHCYIKYKTLKEEQTNAAAKKASPRRKRSSGKSDPAEIEPSDSTADGNLAKDSENDAPDNGKLEEDGSSFKADSSTLKPSEELSTTFAVSRRTAPVAQISQMSLETLEMEDCEDMGMLLDQPTTGRAQRSRTSSKLNSSFASGTTRTPAASDVAAVQQLLFGANKKAFSSHWEEQGFVFSTVRDLQYGLVQYQGGPCGILAVVQGYVLRFLLQYAPVDWKNPGVPHQERALVQALAHILWQAAQASRVSECVVALKDNGKAGQRRFMAGLKLHVATSEEQTRQVITAHLPQFMDSKGSGLVQFVFSVLLTKGVDTIKSEMDQLAGDSGGQLIGAHDYCTQEIVNLLLCGYARSNVFDGEQVLEDTSASDSDALVLRGISSQCIIGFLSLFEAYQNLIVGTYLKQPRVNIWVVCSESHYSVLFAADPRSLEDRALDTRSSVDLLYYDGLANQDEEIRLTVDTLVLAEQSAIASHDDLIPPLNLVIRTKWPRATVDWNGVEPLL</sequence>
<dbReference type="Proteomes" id="UP000251314">
    <property type="component" value="Unassembled WGS sequence"/>
</dbReference>
<gene>
    <name evidence="5" type="ORF">PC110_g1691</name>
    <name evidence="4" type="ORF">PC117_g7713</name>
</gene>
<dbReference type="InterPro" id="IPR009057">
    <property type="entry name" value="Homeodomain-like_sf"/>
</dbReference>
<dbReference type="SUPFAM" id="SSF46689">
    <property type="entry name" value="Homeodomain-like"/>
    <property type="match status" value="1"/>
</dbReference>
<dbReference type="EMBL" id="RCMK01000160">
    <property type="protein sequence ID" value="KAG2946338.1"/>
    <property type="molecule type" value="Genomic_DNA"/>
</dbReference>
<dbReference type="Pfam" id="PF13898">
    <property type="entry name" value="MINDY-3_4_CD"/>
    <property type="match status" value="1"/>
</dbReference>
<keyword evidence="6" id="KW-1185">Reference proteome</keyword>
<evidence type="ECO:0000313" key="5">
    <source>
        <dbReference type="EMBL" id="RAW42077.1"/>
    </source>
</evidence>
<feature type="region of interest" description="Disordered" evidence="2">
    <location>
        <begin position="83"/>
        <end position="114"/>
    </location>
</feature>
<accession>A0A329SYU0</accession>
<dbReference type="GO" id="GO:0071108">
    <property type="term" value="P:protein K48-linked deubiquitination"/>
    <property type="evidence" value="ECO:0007669"/>
    <property type="project" value="InterPro"/>
</dbReference>
<organism evidence="5 6">
    <name type="scientific">Phytophthora cactorum</name>
    <dbReference type="NCBI Taxonomy" id="29920"/>
    <lineage>
        <taxon>Eukaryota</taxon>
        <taxon>Sar</taxon>
        <taxon>Stramenopiles</taxon>
        <taxon>Oomycota</taxon>
        <taxon>Peronosporomycetes</taxon>
        <taxon>Peronosporales</taxon>
        <taxon>Peronosporaceae</taxon>
        <taxon>Phytophthora</taxon>
    </lineage>
</organism>
<dbReference type="GO" id="GO:0006508">
    <property type="term" value="P:proteolysis"/>
    <property type="evidence" value="ECO:0007669"/>
    <property type="project" value="UniProtKB-KW"/>
</dbReference>
<evidence type="ECO:0000256" key="1">
    <source>
        <dbReference type="ARBA" id="ARBA00011074"/>
    </source>
</evidence>
<dbReference type="Gene3D" id="1.10.10.60">
    <property type="entry name" value="Homeodomain-like"/>
    <property type="match status" value="1"/>
</dbReference>
<feature type="compositionally biased region" description="Low complexity" evidence="2">
    <location>
        <begin position="87"/>
        <end position="97"/>
    </location>
</feature>
<dbReference type="AlphaFoldDB" id="A0A329SYU0"/>
<name>A0A329SYU0_9STRA</name>
<feature type="compositionally biased region" description="Basic and acidic residues" evidence="2">
    <location>
        <begin position="197"/>
        <end position="213"/>
    </location>
</feature>
<feature type="region of interest" description="Disordered" evidence="2">
    <location>
        <begin position="162"/>
        <end position="237"/>
    </location>
</feature>
<proteinExistence type="inferred from homology"/>
<reference evidence="4" key="2">
    <citation type="submission" date="2018-10" db="EMBL/GenBank/DDBJ databases">
        <title>Effector identification in a new, highly contiguous assembly of the strawberry crown rot pathogen Phytophthora cactorum.</title>
        <authorList>
            <person name="Armitage A.D."/>
            <person name="Nellist C.F."/>
            <person name="Bates H."/>
            <person name="Vickerstaff R.J."/>
            <person name="Harrison R.J."/>
        </authorList>
    </citation>
    <scope>NUCLEOTIDE SEQUENCE</scope>
    <source>
        <strain evidence="4">4040</strain>
    </source>
</reference>
<dbReference type="OrthoDB" id="10263628at2759"/>
<comment type="caution">
    <text evidence="5">The sequence shown here is derived from an EMBL/GenBank/DDBJ whole genome shotgun (WGS) entry which is preliminary data.</text>
</comment>
<feature type="domain" description="Myb-like" evidence="3">
    <location>
        <begin position="102"/>
        <end position="159"/>
    </location>
</feature>
<dbReference type="PROSITE" id="PS50090">
    <property type="entry name" value="MYB_LIKE"/>
    <property type="match status" value="1"/>
</dbReference>
<dbReference type="CDD" id="cd00167">
    <property type="entry name" value="SANT"/>
    <property type="match status" value="1"/>
</dbReference>
<protein>
    <recommendedName>
        <fullName evidence="3">Myb-like domain-containing protein</fullName>
    </recommendedName>
</protein>
<dbReference type="InterPro" id="IPR001005">
    <property type="entry name" value="SANT/Myb"/>
</dbReference>
<dbReference type="GO" id="GO:0004843">
    <property type="term" value="F:cysteine-type deubiquitinase activity"/>
    <property type="evidence" value="ECO:0007669"/>
    <property type="project" value="UniProtKB-EC"/>
</dbReference>
<feature type="region of interest" description="Disordered" evidence="2">
    <location>
        <begin position="270"/>
        <end position="295"/>
    </location>
</feature>
<dbReference type="EMBL" id="MJFZ01000020">
    <property type="protein sequence ID" value="RAW42077.1"/>
    <property type="molecule type" value="Genomic_DNA"/>
</dbReference>
<evidence type="ECO:0000259" key="3">
    <source>
        <dbReference type="PROSITE" id="PS50090"/>
    </source>
</evidence>
<dbReference type="SMART" id="SM01174">
    <property type="entry name" value="DUF4205"/>
    <property type="match status" value="1"/>
</dbReference>
<evidence type="ECO:0000313" key="4">
    <source>
        <dbReference type="EMBL" id="KAG2946338.1"/>
    </source>
</evidence>
<dbReference type="Pfam" id="PF00249">
    <property type="entry name" value="Myb_DNA-binding"/>
    <property type="match status" value="1"/>
</dbReference>
<comment type="similarity">
    <text evidence="1">Belongs to the MINDY deubiquitinase family. FAM188 subfamily.</text>
</comment>
<dbReference type="PANTHER" id="PTHR12473">
    <property type="entry name" value="UBIQUITIN CARBOXYL-TERMINAL HYDROLASE MINDY-4-RELATED"/>
    <property type="match status" value="1"/>
</dbReference>
<dbReference type="InterPro" id="IPR025257">
    <property type="entry name" value="MINDY-3/4_CD"/>
</dbReference>
<dbReference type="Proteomes" id="UP000736787">
    <property type="component" value="Unassembled WGS sequence"/>
</dbReference>
<dbReference type="VEuPathDB" id="FungiDB:PC110_g1691"/>
<evidence type="ECO:0000256" key="2">
    <source>
        <dbReference type="SAM" id="MobiDB-lite"/>
    </source>
</evidence>
<feature type="compositionally biased region" description="Polar residues" evidence="2">
    <location>
        <begin position="219"/>
        <end position="236"/>
    </location>
</feature>
<dbReference type="PANTHER" id="PTHR12473:SF8">
    <property type="entry name" value="UBIQUITIN CARBOXYL-TERMINAL HYDROLASE MINDY-4-RELATED"/>
    <property type="match status" value="1"/>
</dbReference>
<dbReference type="InterPro" id="IPR039785">
    <property type="entry name" value="MINY3/4"/>
</dbReference>
<evidence type="ECO:0000313" key="6">
    <source>
        <dbReference type="Proteomes" id="UP000251314"/>
    </source>
</evidence>